<accession>A0AAV5NCA8</accession>
<dbReference type="RefSeq" id="WP_099212608.1">
    <property type="nucleotide sequence ID" value="NZ_BEWM01000003.1"/>
</dbReference>
<reference evidence="2" key="1">
    <citation type="journal article" date="2019" name="Int. J. Syst. Evol. Microbiol.">
        <title>The Global Catalogue of Microorganisms (GCM) 10K type strain sequencing project: providing services to taxonomists for standard genome sequencing and annotation.</title>
        <authorList>
            <consortium name="The Broad Institute Genomics Platform"/>
            <consortium name="The Broad Institute Genome Sequencing Center for Infectious Disease"/>
            <person name="Wu L."/>
            <person name="Ma J."/>
        </authorList>
    </citation>
    <scope>NUCLEOTIDE SEQUENCE [LARGE SCALE GENOMIC DNA]</scope>
    <source>
        <strain evidence="2">NBRC 3267</strain>
    </source>
</reference>
<evidence type="ECO:0000313" key="1">
    <source>
        <dbReference type="EMBL" id="GLQ61577.1"/>
    </source>
</evidence>
<sequence>MTKAKRPPYGICDNKGRIVMRYATRQGANVAALSWAQCKRGPVSIKHGRKVIARATPHWPDHATLDEGFTPDLPL</sequence>
<dbReference type="EMBL" id="BSNU01000001">
    <property type="protein sequence ID" value="GLQ61577.1"/>
    <property type="molecule type" value="Genomic_DNA"/>
</dbReference>
<comment type="caution">
    <text evidence="1">The sequence shown here is derived from an EMBL/GenBank/DDBJ whole genome shotgun (WGS) entry which is preliminary data.</text>
</comment>
<name>A0AAV5NCA8_9PROT</name>
<organism evidence="1 2">
    <name type="scientific">Gluconobacter cerinus</name>
    <dbReference type="NCBI Taxonomy" id="38307"/>
    <lineage>
        <taxon>Bacteria</taxon>
        <taxon>Pseudomonadati</taxon>
        <taxon>Pseudomonadota</taxon>
        <taxon>Alphaproteobacteria</taxon>
        <taxon>Acetobacterales</taxon>
        <taxon>Acetobacteraceae</taxon>
        <taxon>Gluconobacter</taxon>
    </lineage>
</organism>
<dbReference type="AlphaFoldDB" id="A0AAV5NCA8"/>
<evidence type="ECO:0000313" key="2">
    <source>
        <dbReference type="Proteomes" id="UP001156614"/>
    </source>
</evidence>
<gene>
    <name evidence="1" type="ORF">GCM10007867_04220</name>
</gene>
<dbReference type="Proteomes" id="UP001156614">
    <property type="component" value="Unassembled WGS sequence"/>
</dbReference>
<keyword evidence="2" id="KW-1185">Reference proteome</keyword>
<protein>
    <submittedName>
        <fullName evidence="1">Uncharacterized protein</fullName>
    </submittedName>
</protein>
<proteinExistence type="predicted"/>